<dbReference type="InterPro" id="IPR001254">
    <property type="entry name" value="Trypsin_dom"/>
</dbReference>
<keyword evidence="9" id="KW-1185">Reference proteome</keyword>
<keyword evidence="3" id="KW-0378">Hydrolase</keyword>
<sequence length="301" mass="32698">MVDYVFHCVRFTCGQAPLNNGNPGATPGAWPWQVSLHRSGGHFCSGLLITDEWVLSAAHCFSTSPFVGRHSQTGSNPNEQTRSVSLNISHPAYNSDTFDNDVALLKLSSPVTFDYIRPICLAADGSTFFHGTEIPLPPSGSLTEVEAPVVGNRQCDCDRTQITITDNMICAGLMARGEDACQGNSGGPLLSKQGSTWVLSGLLSFGFDCANPEIPGVFTRVSRYQAWISSHTGNSNSLPGFVSFMSVGTDPDFVEAPFFIGVTESRLATHLFQCVVLVLKQRLRFVKTLRLLVRSQHHTID</sequence>
<reference evidence="8" key="1">
    <citation type="submission" date="2025-08" db="UniProtKB">
        <authorList>
            <consortium name="Ensembl"/>
        </authorList>
    </citation>
    <scope>IDENTIFICATION</scope>
</reference>
<organism evidence="8 9">
    <name type="scientific">Hippocampus comes</name>
    <name type="common">Tiger tail seahorse</name>
    <dbReference type="NCBI Taxonomy" id="109280"/>
    <lineage>
        <taxon>Eukaryota</taxon>
        <taxon>Metazoa</taxon>
        <taxon>Chordata</taxon>
        <taxon>Craniata</taxon>
        <taxon>Vertebrata</taxon>
        <taxon>Euteleostomi</taxon>
        <taxon>Actinopterygii</taxon>
        <taxon>Neopterygii</taxon>
        <taxon>Teleostei</taxon>
        <taxon>Neoteleostei</taxon>
        <taxon>Acanthomorphata</taxon>
        <taxon>Syngnathiaria</taxon>
        <taxon>Syngnathiformes</taxon>
        <taxon>Syngnathoidei</taxon>
        <taxon>Syngnathidae</taxon>
        <taxon>Hippocampus</taxon>
    </lineage>
</organism>
<keyword evidence="2" id="KW-0732">Signal</keyword>
<dbReference type="InterPro" id="IPR043504">
    <property type="entry name" value="Peptidase_S1_PA_chymotrypsin"/>
</dbReference>
<evidence type="ECO:0000256" key="6">
    <source>
        <dbReference type="ARBA" id="ARBA00023180"/>
    </source>
</evidence>
<name>A0A3Q3DN03_HIPCM</name>
<evidence type="ECO:0000313" key="8">
    <source>
        <dbReference type="Ensembl" id="ENSHCOP00000016210.1"/>
    </source>
</evidence>
<dbReference type="SUPFAM" id="SSF50494">
    <property type="entry name" value="Trypsin-like serine proteases"/>
    <property type="match status" value="1"/>
</dbReference>
<dbReference type="OMA" id="MSWINGP"/>
<dbReference type="Pfam" id="PF00089">
    <property type="entry name" value="Trypsin"/>
    <property type="match status" value="1"/>
</dbReference>
<dbReference type="CDD" id="cd00190">
    <property type="entry name" value="Tryp_SPc"/>
    <property type="match status" value="1"/>
</dbReference>
<evidence type="ECO:0000256" key="3">
    <source>
        <dbReference type="ARBA" id="ARBA00022801"/>
    </source>
</evidence>
<evidence type="ECO:0000313" key="9">
    <source>
        <dbReference type="Proteomes" id="UP000264820"/>
    </source>
</evidence>
<reference evidence="8" key="2">
    <citation type="submission" date="2025-09" db="UniProtKB">
        <authorList>
            <consortium name="Ensembl"/>
        </authorList>
    </citation>
    <scope>IDENTIFICATION</scope>
</reference>
<dbReference type="Ensembl" id="ENSHCOT00000024332.1">
    <property type="protein sequence ID" value="ENSHCOP00000016210.1"/>
    <property type="gene ID" value="ENSHCOG00000019939.1"/>
</dbReference>
<dbReference type="AlphaFoldDB" id="A0A3Q3DN03"/>
<accession>A0A3Q3DN03</accession>
<dbReference type="PANTHER" id="PTHR24253">
    <property type="entry name" value="TRANSMEMBRANE PROTEASE SERINE"/>
    <property type="match status" value="1"/>
</dbReference>
<protein>
    <recommendedName>
        <fullName evidence="7">Peptidase S1 domain-containing protein</fullName>
    </recommendedName>
</protein>
<dbReference type="GO" id="GO:0006508">
    <property type="term" value="P:proteolysis"/>
    <property type="evidence" value="ECO:0007669"/>
    <property type="project" value="UniProtKB-KW"/>
</dbReference>
<evidence type="ECO:0000256" key="2">
    <source>
        <dbReference type="ARBA" id="ARBA00022729"/>
    </source>
</evidence>
<feature type="domain" description="Peptidase S1" evidence="7">
    <location>
        <begin position="18"/>
        <end position="233"/>
    </location>
</feature>
<dbReference type="Proteomes" id="UP000264820">
    <property type="component" value="Unplaced"/>
</dbReference>
<dbReference type="PANTHER" id="PTHR24253:SF144">
    <property type="entry name" value="CHYMOTRYPSIN-LIKE PROTEASE CTRL-1-RELATED"/>
    <property type="match status" value="1"/>
</dbReference>
<dbReference type="Gene3D" id="2.40.10.10">
    <property type="entry name" value="Trypsin-like serine proteases"/>
    <property type="match status" value="1"/>
</dbReference>
<dbReference type="GO" id="GO:0004252">
    <property type="term" value="F:serine-type endopeptidase activity"/>
    <property type="evidence" value="ECO:0007669"/>
    <property type="project" value="InterPro"/>
</dbReference>
<evidence type="ECO:0000256" key="4">
    <source>
        <dbReference type="ARBA" id="ARBA00022825"/>
    </source>
</evidence>
<dbReference type="FunFam" id="2.40.10.10:FF:000024">
    <property type="entry name" value="Serine protease 53"/>
    <property type="match status" value="1"/>
</dbReference>
<proteinExistence type="predicted"/>
<evidence type="ECO:0000256" key="1">
    <source>
        <dbReference type="ARBA" id="ARBA00022670"/>
    </source>
</evidence>
<dbReference type="SMART" id="SM00020">
    <property type="entry name" value="Tryp_SPc"/>
    <property type="match status" value="1"/>
</dbReference>
<keyword evidence="6" id="KW-0325">Glycoprotein</keyword>
<dbReference type="InterPro" id="IPR009003">
    <property type="entry name" value="Peptidase_S1_PA"/>
</dbReference>
<dbReference type="PROSITE" id="PS50240">
    <property type="entry name" value="TRYPSIN_DOM"/>
    <property type="match status" value="1"/>
</dbReference>
<evidence type="ECO:0000256" key="5">
    <source>
        <dbReference type="ARBA" id="ARBA00023157"/>
    </source>
</evidence>
<dbReference type="PRINTS" id="PR00722">
    <property type="entry name" value="CHYMOTRYPSIN"/>
</dbReference>
<dbReference type="InterPro" id="IPR001314">
    <property type="entry name" value="Peptidase_S1A"/>
</dbReference>
<dbReference type="STRING" id="109280.ENSHCOP00000016210"/>
<dbReference type="GeneTree" id="ENSGT00940000163852"/>
<dbReference type="PROSITE" id="PS00134">
    <property type="entry name" value="TRYPSIN_HIS"/>
    <property type="match status" value="1"/>
</dbReference>
<keyword evidence="4" id="KW-0720">Serine protease</keyword>
<evidence type="ECO:0000259" key="7">
    <source>
        <dbReference type="PROSITE" id="PS50240"/>
    </source>
</evidence>
<keyword evidence="5" id="KW-1015">Disulfide bond</keyword>
<keyword evidence="1" id="KW-0645">Protease</keyword>
<dbReference type="InterPro" id="IPR018114">
    <property type="entry name" value="TRYPSIN_HIS"/>
</dbReference>